<dbReference type="AlphaFoldDB" id="A0A2N1PIR1"/>
<dbReference type="EMBL" id="PGXC01000057">
    <property type="protein sequence ID" value="PKK88237.1"/>
    <property type="molecule type" value="Genomic_DNA"/>
</dbReference>
<protein>
    <submittedName>
        <fullName evidence="1">Uncharacterized protein</fullName>
    </submittedName>
</protein>
<proteinExistence type="predicted"/>
<sequence length="193" mass="22223">MSGTKKLKPVQAVVDRVVNDVVVVVIRHPDAAEDEPDTFKEIYIPGERFKDFPNEGDIIPIDPDKPDVITVNIGNTIYCEVLFFMAYADNEQVTFKYEEKHAMSGLYNDADDIAAILAARRKFWKAANDDKFSLERKNPDKQIYFSKSTYWTDKCKNKELFTAFVRQIAFKGYANNIQFEAVKFGSERIPNKF</sequence>
<comment type="caution">
    <text evidence="1">The sequence shown here is derived from an EMBL/GenBank/DDBJ whole genome shotgun (WGS) entry which is preliminary data.</text>
</comment>
<gene>
    <name evidence="1" type="ORF">CVV64_19765</name>
</gene>
<organism evidence="1 2">
    <name type="scientific">Candidatus Wallbacteria bacterium HGW-Wallbacteria-1</name>
    <dbReference type="NCBI Taxonomy" id="2013854"/>
    <lineage>
        <taxon>Bacteria</taxon>
        <taxon>Candidatus Walliibacteriota</taxon>
    </lineage>
</organism>
<dbReference type="Proteomes" id="UP000233256">
    <property type="component" value="Unassembled WGS sequence"/>
</dbReference>
<reference evidence="1 2" key="1">
    <citation type="journal article" date="2017" name="ISME J.">
        <title>Potential for microbial H2 and metal transformations associated with novel bacteria and archaea in deep terrestrial subsurface sediments.</title>
        <authorList>
            <person name="Hernsdorf A.W."/>
            <person name="Amano Y."/>
            <person name="Miyakawa K."/>
            <person name="Ise K."/>
            <person name="Suzuki Y."/>
            <person name="Anantharaman K."/>
            <person name="Probst A."/>
            <person name="Burstein D."/>
            <person name="Thomas B.C."/>
            <person name="Banfield J.F."/>
        </authorList>
    </citation>
    <scope>NUCLEOTIDE SEQUENCE [LARGE SCALE GENOMIC DNA]</scope>
    <source>
        <strain evidence="1">HGW-Wallbacteria-1</strain>
    </source>
</reference>
<name>A0A2N1PIR1_9BACT</name>
<evidence type="ECO:0000313" key="2">
    <source>
        <dbReference type="Proteomes" id="UP000233256"/>
    </source>
</evidence>
<accession>A0A2N1PIR1</accession>
<evidence type="ECO:0000313" key="1">
    <source>
        <dbReference type="EMBL" id="PKK88237.1"/>
    </source>
</evidence>